<organism evidence="28 29">
    <name type="scientific">Octopus vulgaris</name>
    <name type="common">Common octopus</name>
    <dbReference type="NCBI Taxonomy" id="6645"/>
    <lineage>
        <taxon>Eukaryota</taxon>
        <taxon>Metazoa</taxon>
        <taxon>Spiralia</taxon>
        <taxon>Lophotrochozoa</taxon>
        <taxon>Mollusca</taxon>
        <taxon>Cephalopoda</taxon>
        <taxon>Coleoidea</taxon>
        <taxon>Octopodiformes</taxon>
        <taxon>Octopoda</taxon>
        <taxon>Incirrata</taxon>
        <taxon>Octopodidae</taxon>
        <taxon>Octopus</taxon>
    </lineage>
</organism>
<comment type="catalytic activity">
    <reaction evidence="9">
        <text>(9Z)-octadecenoate + glycine = N-(9Z-octadecenoyl)glycine + H2O</text>
        <dbReference type="Rhea" id="RHEA:51316"/>
        <dbReference type="ChEBI" id="CHEBI:15377"/>
        <dbReference type="ChEBI" id="CHEBI:30823"/>
        <dbReference type="ChEBI" id="CHEBI:57305"/>
        <dbReference type="ChEBI" id="CHEBI:133992"/>
    </reaction>
    <physiologicalReaction direction="right-to-left" evidence="9">
        <dbReference type="Rhea" id="RHEA:51318"/>
    </physiologicalReaction>
</comment>
<dbReference type="Pfam" id="PF01546">
    <property type="entry name" value="Peptidase_M20"/>
    <property type="match status" value="2"/>
</dbReference>
<keyword evidence="6" id="KW-0862">Zinc</keyword>
<evidence type="ECO:0000256" key="2">
    <source>
        <dbReference type="ARBA" id="ARBA00006247"/>
    </source>
</evidence>
<dbReference type="GO" id="GO:0043604">
    <property type="term" value="P:amide biosynthetic process"/>
    <property type="evidence" value="ECO:0007669"/>
    <property type="project" value="TreeGrafter"/>
</dbReference>
<protein>
    <submittedName>
        <fullName evidence="28">N-fatty-acyl-amino acid synthase/hydrolase PM20D1-like</fullName>
    </submittedName>
</protein>
<dbReference type="Pfam" id="PF07687">
    <property type="entry name" value="M20_dimer"/>
    <property type="match status" value="2"/>
</dbReference>
<comment type="catalytic activity">
    <reaction evidence="19">
        <text>N-(9Z-octadecenoyl)-L-serine + H2O = L-serine + (9Z)-octadecenoate</text>
        <dbReference type="Rhea" id="RHEA:51352"/>
        <dbReference type="ChEBI" id="CHEBI:15377"/>
        <dbReference type="ChEBI" id="CHEBI:30823"/>
        <dbReference type="ChEBI" id="CHEBI:33384"/>
        <dbReference type="ChEBI" id="CHEBI:134031"/>
    </reaction>
    <physiologicalReaction direction="left-to-right" evidence="19">
        <dbReference type="Rhea" id="RHEA:51353"/>
    </physiologicalReaction>
</comment>
<evidence type="ECO:0000256" key="13">
    <source>
        <dbReference type="ARBA" id="ARBA00047874"/>
    </source>
</evidence>
<gene>
    <name evidence="28" type="ORF">OCTVUL_1B007134</name>
</gene>
<dbReference type="PANTHER" id="PTHR45962:SF1">
    <property type="entry name" value="N-FATTY-ACYL-AMINO ACID SYNTHASE_HYDROLASE PM20D1"/>
    <property type="match status" value="1"/>
</dbReference>
<evidence type="ECO:0000256" key="24">
    <source>
        <dbReference type="ARBA" id="ARBA00048879"/>
    </source>
</evidence>
<comment type="catalytic activity">
    <reaction evidence="13">
        <text>(5Z,8Z,11Z,14Z)-eicosatetraenoate + L-phenylalanine = N-(5Z,8Z,11Z,14Z-eicosatetraenoyl)-L-phenylalanine + H2O</text>
        <dbReference type="Rhea" id="RHEA:51312"/>
        <dbReference type="ChEBI" id="CHEBI:15377"/>
        <dbReference type="ChEBI" id="CHEBI:32395"/>
        <dbReference type="ChEBI" id="CHEBI:58095"/>
        <dbReference type="ChEBI" id="CHEBI:134022"/>
    </reaction>
    <physiologicalReaction direction="left-to-right" evidence="13">
        <dbReference type="Rhea" id="RHEA:51313"/>
    </physiologicalReaction>
    <physiologicalReaction direction="right-to-left" evidence="13">
        <dbReference type="Rhea" id="RHEA:51314"/>
    </physiologicalReaction>
</comment>
<dbReference type="InterPro" id="IPR002933">
    <property type="entry name" value="Peptidase_M20"/>
</dbReference>
<evidence type="ECO:0000256" key="9">
    <source>
        <dbReference type="ARBA" id="ARBA00047450"/>
    </source>
</evidence>
<keyword evidence="5" id="KW-0378">Hydrolase</keyword>
<evidence type="ECO:0000256" key="16">
    <source>
        <dbReference type="ARBA" id="ARBA00048380"/>
    </source>
</evidence>
<dbReference type="GO" id="GO:1990845">
    <property type="term" value="P:adaptive thermogenesis"/>
    <property type="evidence" value="ECO:0007669"/>
    <property type="project" value="UniProtKB-ARBA"/>
</dbReference>
<dbReference type="PANTHER" id="PTHR45962">
    <property type="entry name" value="N-FATTY-ACYL-AMINO ACID SYNTHASE/HYDROLASE PM20D1"/>
    <property type="match status" value="1"/>
</dbReference>
<evidence type="ECO:0000256" key="14">
    <source>
        <dbReference type="ARBA" id="ARBA00047879"/>
    </source>
</evidence>
<evidence type="ECO:0000259" key="27">
    <source>
        <dbReference type="Pfam" id="PF07687"/>
    </source>
</evidence>
<comment type="catalytic activity">
    <reaction evidence="16">
        <text>N-(9Z-octadecenoyl)-L-asparagine + H2O = L-asparagine + (9Z)-octadecenoate</text>
        <dbReference type="Rhea" id="RHEA:64136"/>
        <dbReference type="ChEBI" id="CHEBI:15377"/>
        <dbReference type="ChEBI" id="CHEBI:30823"/>
        <dbReference type="ChEBI" id="CHEBI:58048"/>
        <dbReference type="ChEBI" id="CHEBI:149730"/>
    </reaction>
    <physiologicalReaction direction="left-to-right" evidence="16">
        <dbReference type="Rhea" id="RHEA:64137"/>
    </physiologicalReaction>
</comment>
<evidence type="ECO:0000256" key="20">
    <source>
        <dbReference type="ARBA" id="ARBA00048729"/>
    </source>
</evidence>
<comment type="catalytic activity">
    <reaction evidence="20">
        <text>N-(9Z-octadecenoyl)-L-glutamine + H2O = L-glutamine + (9Z)-octadecenoate</text>
        <dbReference type="Rhea" id="RHEA:51356"/>
        <dbReference type="ChEBI" id="CHEBI:15377"/>
        <dbReference type="ChEBI" id="CHEBI:30823"/>
        <dbReference type="ChEBI" id="CHEBI:58359"/>
        <dbReference type="ChEBI" id="CHEBI:134033"/>
    </reaction>
    <physiologicalReaction direction="left-to-right" evidence="20">
        <dbReference type="Rhea" id="RHEA:51357"/>
    </physiologicalReaction>
</comment>
<proteinExistence type="inferred from homology"/>
<dbReference type="FunFam" id="1.10.150.900:FF:000003">
    <property type="entry name" value="N-fatty-acyl-amino acid synthase/hydrolase PM20D1"/>
    <property type="match status" value="1"/>
</dbReference>
<evidence type="ECO:0000256" key="12">
    <source>
        <dbReference type="ARBA" id="ARBA00047866"/>
    </source>
</evidence>
<comment type="catalytic activity">
    <reaction evidence="23">
        <text>an N-acyl-aromatic L-alpha-amino acid + H2O = an aromatic L-alpha-amino acid + a carboxylate</text>
        <dbReference type="Rhea" id="RHEA:54184"/>
        <dbReference type="ChEBI" id="CHEBI:15377"/>
        <dbReference type="ChEBI" id="CHEBI:29067"/>
        <dbReference type="ChEBI" id="CHEBI:84824"/>
        <dbReference type="ChEBI" id="CHEBI:138093"/>
        <dbReference type="EC" id="3.5.1.114"/>
    </reaction>
    <physiologicalReaction direction="left-to-right" evidence="23">
        <dbReference type="Rhea" id="RHEA:54185"/>
    </physiologicalReaction>
    <physiologicalReaction direction="right-to-left" evidence="23">
        <dbReference type="Rhea" id="RHEA:54186"/>
    </physiologicalReaction>
</comment>
<evidence type="ECO:0000256" key="17">
    <source>
        <dbReference type="ARBA" id="ARBA00048402"/>
    </source>
</evidence>
<evidence type="ECO:0000256" key="6">
    <source>
        <dbReference type="ARBA" id="ARBA00022833"/>
    </source>
</evidence>
<evidence type="ECO:0000256" key="25">
    <source>
        <dbReference type="ARBA" id="ARBA00049100"/>
    </source>
</evidence>
<evidence type="ECO:0000256" key="21">
    <source>
        <dbReference type="ARBA" id="ARBA00048822"/>
    </source>
</evidence>
<comment type="catalytic activity">
    <reaction evidence="22">
        <text>N-(9Z-octadecenoyl)-L-leucine + H2O = L-leucine + (9Z)-octadecenoate</text>
        <dbReference type="Rhea" id="RHEA:51360"/>
        <dbReference type="ChEBI" id="CHEBI:15377"/>
        <dbReference type="ChEBI" id="CHEBI:30823"/>
        <dbReference type="ChEBI" id="CHEBI:57427"/>
        <dbReference type="ChEBI" id="CHEBI:134035"/>
    </reaction>
    <physiologicalReaction direction="left-to-right" evidence="22">
        <dbReference type="Rhea" id="RHEA:51361"/>
    </physiologicalReaction>
    <physiologicalReaction direction="right-to-left" evidence="22">
        <dbReference type="Rhea" id="RHEA:51362"/>
    </physiologicalReaction>
</comment>
<comment type="catalytic activity">
    <reaction evidence="10">
        <text>N-(4Z,7Z,10Z,13Z,16Z,19Z-docosahexaenoyl)-L-phenylalanine + H2O = (4Z,7Z,10Z,13Z,16Z,19Z)-docosahexaenoate + L-phenylalanine</text>
        <dbReference type="Rhea" id="RHEA:64132"/>
        <dbReference type="ChEBI" id="CHEBI:15377"/>
        <dbReference type="ChEBI" id="CHEBI:58095"/>
        <dbReference type="ChEBI" id="CHEBI:77016"/>
        <dbReference type="ChEBI" id="CHEBI:149701"/>
    </reaction>
    <physiologicalReaction direction="left-to-right" evidence="10">
        <dbReference type="Rhea" id="RHEA:64133"/>
    </physiologicalReaction>
</comment>
<feature type="domain" description="Peptidase M20 dimerisation" evidence="27">
    <location>
        <begin position="243"/>
        <end position="387"/>
    </location>
</feature>
<comment type="catalytic activity">
    <reaction evidence="18">
        <text>an N-acyl-L-amino acid + H2O = an L-alpha-amino acid + a carboxylate</text>
        <dbReference type="Rhea" id="RHEA:15565"/>
        <dbReference type="ChEBI" id="CHEBI:15377"/>
        <dbReference type="ChEBI" id="CHEBI:29067"/>
        <dbReference type="ChEBI" id="CHEBI:59869"/>
        <dbReference type="ChEBI" id="CHEBI:59874"/>
        <dbReference type="EC" id="3.5.1.14"/>
    </reaction>
    <physiologicalReaction direction="left-to-right" evidence="18">
        <dbReference type="Rhea" id="RHEA:15566"/>
    </physiologicalReaction>
    <physiologicalReaction direction="right-to-left" evidence="18">
        <dbReference type="Rhea" id="RHEA:15567"/>
    </physiologicalReaction>
</comment>
<evidence type="ECO:0000256" key="3">
    <source>
        <dbReference type="ARBA" id="ARBA00022670"/>
    </source>
</evidence>
<evidence type="ECO:0000256" key="7">
    <source>
        <dbReference type="ARBA" id="ARBA00034698"/>
    </source>
</evidence>
<feature type="domain" description="Peptidase M20 dimerisation" evidence="27">
    <location>
        <begin position="679"/>
        <end position="821"/>
    </location>
</feature>
<dbReference type="AlphaFoldDB" id="A0AA36AG21"/>
<accession>A0AA36AG21</accession>
<comment type="catalytic activity">
    <reaction evidence="24">
        <text>L-phenylalanine + (9Z)-octadecenoate = N-(9Z-octadecenoyl)-L-phenylalanine + H2O</text>
        <dbReference type="Rhea" id="RHEA:51300"/>
        <dbReference type="ChEBI" id="CHEBI:15377"/>
        <dbReference type="ChEBI" id="CHEBI:30823"/>
        <dbReference type="ChEBI" id="CHEBI:58095"/>
        <dbReference type="ChEBI" id="CHEBI:134020"/>
    </reaction>
    <physiologicalReaction direction="left-to-right" evidence="24">
        <dbReference type="Rhea" id="RHEA:51301"/>
    </physiologicalReaction>
    <physiologicalReaction direction="right-to-left" evidence="24">
        <dbReference type="Rhea" id="RHEA:51302"/>
    </physiologicalReaction>
</comment>
<comment type="catalytic activity">
    <reaction evidence="12">
        <text>N-(9Z-octadecenoyl)-L-tyrosine + H2O = L-tyrosine + (9Z)-octadecenoate</text>
        <dbReference type="Rhea" id="RHEA:64184"/>
        <dbReference type="ChEBI" id="CHEBI:15377"/>
        <dbReference type="ChEBI" id="CHEBI:30823"/>
        <dbReference type="ChEBI" id="CHEBI:58315"/>
        <dbReference type="ChEBI" id="CHEBI:149734"/>
    </reaction>
    <physiologicalReaction direction="left-to-right" evidence="12">
        <dbReference type="Rhea" id="RHEA:64185"/>
    </physiologicalReaction>
</comment>
<dbReference type="GO" id="GO:0006508">
    <property type="term" value="P:proteolysis"/>
    <property type="evidence" value="ECO:0007669"/>
    <property type="project" value="UniProtKB-KW"/>
</dbReference>
<evidence type="ECO:0000256" key="10">
    <source>
        <dbReference type="ARBA" id="ARBA00047567"/>
    </source>
</evidence>
<evidence type="ECO:0000256" key="19">
    <source>
        <dbReference type="ARBA" id="ARBA00048597"/>
    </source>
</evidence>
<dbReference type="Gene3D" id="3.30.70.360">
    <property type="match status" value="2"/>
</dbReference>
<dbReference type="SUPFAM" id="SSF55031">
    <property type="entry name" value="Bacterial exopeptidase dimerisation domain"/>
    <property type="match status" value="2"/>
</dbReference>
<evidence type="ECO:0000256" key="23">
    <source>
        <dbReference type="ARBA" id="ARBA00048840"/>
    </source>
</evidence>
<dbReference type="InterPro" id="IPR036264">
    <property type="entry name" value="Bact_exopeptidase_dim_dom"/>
</dbReference>
<sequence length="938" mass="105193">MLKRIAVCVCSSLLVISVVVLIRTFTFNIKNDTISPCQQTEKHLKIDVETNSQKIDIFRQALRFKTISWSPGVYETEELTKFRLFIEQTYPTVHKSPFVKYEVVANYSMLYTVEGSDKKLFPYLLTSHLDVVPVTEENWKFDPFAAELHEGYIYGRGAIDVKGSVMGIMEALEHALKSGFKPKRSFFIAFGHDEEVTGYDGAYHIAQTLESRGVQLEYLLDEGLSIAKDFFKGLHPVAMIGVAEKGQAIVKLSVNGTAGHSAIPHGESVIGILSGAIHRIESNPQPDLFGTGVERAIFEHLAPKLPFLPRMFLSNLWLFRPLVSWVLSRQPTTNALIRTVNAVTRFDAGIKDNVLSESAEAVVDYRIHPSQTLEQVFDFHRKIINDDRVKTTLKNYIAPSLTSPYDEASFGYHTVKNSIREVFPDVLVVPGVTIGNTDTHHYKHLTKSIYRFIPAVLTPETANMVHGDNEKISKTAEHSKIDVGTNPQIVENFRQALRFKTIAWSPGVYETEELTKLRLFIEQTYPTVQKSPFVKYEVVANYSLLYTIEGSDKTLTPYLLGAHLDVVPVTEENWKFDPFAAELHEGYIYGRGAIDVKLGVMGILEALEHALKSGFKPKRSFFVAFGHDEEVSGYDGAFHIARTLERRGVKLEFLFDEGLMIIKDFFKGLPPVAMIGVVEKGQAIVKLSVNGTAGHSSAPPTESVIGILSAAICNIESNPQPDMFGTGAERASFEHLAPKLPFIPRVLLSNLWLFRPLVSWFLSRKPATNTFVRTASAVTRFNSGIKDNVIPASAEAVLNHRIHPSQTVQQVIEYDRKIINDDRVKITLKSSLDPSATSPYDDNSFGYHTLKNSIREIYTDVLVVPGLMIANTDTHHYKHMTKSIYRFNPAFVTPETASMVHGDNERISVANFEKAVNFYYHVILNSDHDKLSSTKKKS</sequence>
<dbReference type="GO" id="GO:0004046">
    <property type="term" value="F:aminoacylase activity"/>
    <property type="evidence" value="ECO:0007669"/>
    <property type="project" value="UniProtKB-EC"/>
</dbReference>
<evidence type="ECO:0000256" key="8">
    <source>
        <dbReference type="ARBA" id="ARBA00046147"/>
    </source>
</evidence>
<comment type="catalytic activity">
    <reaction evidence="17">
        <text>N-(5Z,8Z,11Z,14Z)-eicosatetraenoyl-glycine + H2O = (5Z,8Z,11Z,14Z)-eicosatetraenoate + glycine</text>
        <dbReference type="Rhea" id="RHEA:64108"/>
        <dbReference type="ChEBI" id="CHEBI:15377"/>
        <dbReference type="ChEBI" id="CHEBI:32395"/>
        <dbReference type="ChEBI" id="CHEBI:57305"/>
        <dbReference type="ChEBI" id="CHEBI:59002"/>
    </reaction>
    <physiologicalReaction direction="left-to-right" evidence="17">
        <dbReference type="Rhea" id="RHEA:64109"/>
    </physiologicalReaction>
    <physiologicalReaction direction="right-to-left" evidence="17">
        <dbReference type="Rhea" id="RHEA:64110"/>
    </physiologicalReaction>
</comment>
<dbReference type="CDD" id="cd05674">
    <property type="entry name" value="M20_yscS"/>
    <property type="match status" value="1"/>
</dbReference>
<dbReference type="Gene3D" id="1.10.150.900">
    <property type="match status" value="2"/>
</dbReference>
<dbReference type="InterPro" id="IPR047177">
    <property type="entry name" value="Pept_M20A"/>
</dbReference>
<dbReference type="GO" id="GO:0005576">
    <property type="term" value="C:extracellular region"/>
    <property type="evidence" value="ECO:0007669"/>
    <property type="project" value="UniProtKB-ARBA"/>
</dbReference>
<dbReference type="Gene3D" id="3.40.630.10">
    <property type="entry name" value="Zn peptidases"/>
    <property type="match status" value="2"/>
</dbReference>
<evidence type="ECO:0000313" key="28">
    <source>
        <dbReference type="EMBL" id="CAI9714838.1"/>
    </source>
</evidence>
<evidence type="ECO:0000256" key="11">
    <source>
        <dbReference type="ARBA" id="ARBA00047723"/>
    </source>
</evidence>
<keyword evidence="29" id="KW-1185">Reference proteome</keyword>
<dbReference type="SUPFAM" id="SSF53187">
    <property type="entry name" value="Zn-dependent exopeptidases"/>
    <property type="match status" value="2"/>
</dbReference>
<reference evidence="28" key="1">
    <citation type="submission" date="2023-08" db="EMBL/GenBank/DDBJ databases">
        <authorList>
            <person name="Alioto T."/>
            <person name="Alioto T."/>
            <person name="Gomez Garrido J."/>
        </authorList>
    </citation>
    <scope>NUCLEOTIDE SEQUENCE</scope>
</reference>
<comment type="catalytic activity">
    <reaction evidence="14">
        <text>N-hexadecanoyl-L-phenylalanine + H2O = hexadecanoate + L-phenylalanine</text>
        <dbReference type="Rhea" id="RHEA:64124"/>
        <dbReference type="ChEBI" id="CHEBI:7896"/>
        <dbReference type="ChEBI" id="CHEBI:15377"/>
        <dbReference type="ChEBI" id="CHEBI:58095"/>
        <dbReference type="ChEBI" id="CHEBI:149699"/>
    </reaction>
    <physiologicalReaction direction="left-to-right" evidence="14">
        <dbReference type="Rhea" id="RHEA:64125"/>
    </physiologicalReaction>
</comment>
<evidence type="ECO:0000256" key="15">
    <source>
        <dbReference type="ARBA" id="ARBA00048145"/>
    </source>
</evidence>
<dbReference type="GO" id="GO:0006629">
    <property type="term" value="P:lipid metabolic process"/>
    <property type="evidence" value="ECO:0007669"/>
    <property type="project" value="UniProtKB-ARBA"/>
</dbReference>
<keyword evidence="4" id="KW-0479">Metal-binding</keyword>
<dbReference type="FunFam" id="3.40.630.10:FF:000027">
    <property type="entry name" value="N-fatty-acyl-amino acid synthase/hydrolase PM20D1"/>
    <property type="match status" value="2"/>
</dbReference>
<dbReference type="InterPro" id="IPR011650">
    <property type="entry name" value="Peptidase_M20_dimer"/>
</dbReference>
<dbReference type="GO" id="GO:0008233">
    <property type="term" value="F:peptidase activity"/>
    <property type="evidence" value="ECO:0007669"/>
    <property type="project" value="UniProtKB-KW"/>
</dbReference>
<comment type="similarity">
    <text evidence="2">Belongs to the peptidase M20A family.</text>
</comment>
<comment type="function">
    <text evidence="8">Secreted enzyme that regulates the endogenous N-fatty acyl amino acid (NAAs) tissue and circulating levels by functioning as a bidirectional NAA synthase/hydrolase. It condenses free fatty acids and free amino acids to generate NAAs and bidirectionally catalyzes the reverse hydrolysis reaction. Some of these NAAs stimulate oxidative metabolism via mitochondrial uncoupling, increasing energy expenditure in a UPC1-independent manner. Thereby, this secreted protein may indirectly regulate whole body energy expenditure. PM20D1 circulates in tight association with both low- and high-density (LDL and HDL,respectively) lipoprotein particles.</text>
</comment>
<dbReference type="GO" id="GO:0006520">
    <property type="term" value="P:amino acid metabolic process"/>
    <property type="evidence" value="ECO:0007669"/>
    <property type="project" value="UniProtKB-ARBA"/>
</dbReference>
<dbReference type="GO" id="GO:0046872">
    <property type="term" value="F:metal ion binding"/>
    <property type="evidence" value="ECO:0007669"/>
    <property type="project" value="UniProtKB-KW"/>
</dbReference>
<evidence type="ECO:0000256" key="18">
    <source>
        <dbReference type="ARBA" id="ARBA00048579"/>
    </source>
</evidence>
<evidence type="ECO:0000256" key="22">
    <source>
        <dbReference type="ARBA" id="ARBA00048827"/>
    </source>
</evidence>
<comment type="catalytic activity">
    <reaction evidence="11">
        <text>N-octadecanoyl-L-phenylalanine + H2O = octadecanoate + L-phenylalanine</text>
        <dbReference type="Rhea" id="RHEA:64128"/>
        <dbReference type="ChEBI" id="CHEBI:15377"/>
        <dbReference type="ChEBI" id="CHEBI:25629"/>
        <dbReference type="ChEBI" id="CHEBI:58095"/>
        <dbReference type="ChEBI" id="CHEBI:149700"/>
    </reaction>
    <physiologicalReaction direction="left-to-right" evidence="11">
        <dbReference type="Rhea" id="RHEA:64129"/>
    </physiologicalReaction>
</comment>
<name>A0AA36AG21_OCTVU</name>
<evidence type="ECO:0000256" key="5">
    <source>
        <dbReference type="ARBA" id="ARBA00022801"/>
    </source>
</evidence>
<keyword evidence="3" id="KW-0645">Protease</keyword>
<comment type="catalytic activity">
    <reaction evidence="25">
        <text>N-(5Z,8Z,11Z,14Z-eicosatetraenoyl)-L-serine + H2O = (5Z,8Z,11Z,14Z)-eicosatetraenoate + L-serine</text>
        <dbReference type="Rhea" id="RHEA:64116"/>
        <dbReference type="ChEBI" id="CHEBI:15377"/>
        <dbReference type="ChEBI" id="CHEBI:32395"/>
        <dbReference type="ChEBI" id="CHEBI:33384"/>
        <dbReference type="ChEBI" id="CHEBI:149697"/>
    </reaction>
    <physiologicalReaction direction="left-to-right" evidence="25">
        <dbReference type="Rhea" id="RHEA:64117"/>
    </physiologicalReaction>
    <physiologicalReaction direction="right-to-left" evidence="25">
        <dbReference type="Rhea" id="RHEA:64118"/>
    </physiologicalReaction>
</comment>
<dbReference type="EMBL" id="OX597814">
    <property type="protein sequence ID" value="CAI9714838.1"/>
    <property type="molecule type" value="Genomic_DNA"/>
</dbReference>
<dbReference type="Proteomes" id="UP001162480">
    <property type="component" value="Chromosome 1"/>
</dbReference>
<dbReference type="GO" id="GO:0043605">
    <property type="term" value="P:amide catabolic process"/>
    <property type="evidence" value="ECO:0007669"/>
    <property type="project" value="UniProtKB-ARBA"/>
</dbReference>
<comment type="catalytic activity">
    <reaction evidence="26">
        <text>N-(9Z-octadecenoyl)-L-lysine + H2O = L-lysine + (9Z)-octadecenoate</text>
        <dbReference type="Rhea" id="RHEA:64192"/>
        <dbReference type="ChEBI" id="CHEBI:15377"/>
        <dbReference type="ChEBI" id="CHEBI:30823"/>
        <dbReference type="ChEBI" id="CHEBI:32551"/>
        <dbReference type="ChEBI" id="CHEBI:149731"/>
    </reaction>
    <physiologicalReaction direction="left-to-right" evidence="26">
        <dbReference type="Rhea" id="RHEA:64193"/>
    </physiologicalReaction>
</comment>
<comment type="pathway">
    <text evidence="7">Amino-acid metabolism.</text>
</comment>
<comment type="pathway">
    <text evidence="1">Lipid metabolism; fatty acid metabolism.</text>
</comment>
<evidence type="ECO:0000256" key="4">
    <source>
        <dbReference type="ARBA" id="ARBA00022723"/>
    </source>
</evidence>
<evidence type="ECO:0000256" key="26">
    <source>
        <dbReference type="ARBA" id="ARBA00049457"/>
    </source>
</evidence>
<comment type="catalytic activity">
    <reaction evidence="15">
        <text>N-(9Z-octadecenoyl)-L-methionine + H2O = (9Z)-octadecenoate + L-methionine</text>
        <dbReference type="Rhea" id="RHEA:64144"/>
        <dbReference type="ChEBI" id="CHEBI:15377"/>
        <dbReference type="ChEBI" id="CHEBI:30823"/>
        <dbReference type="ChEBI" id="CHEBI:57844"/>
        <dbReference type="ChEBI" id="CHEBI:149732"/>
    </reaction>
    <physiologicalReaction direction="left-to-right" evidence="15">
        <dbReference type="Rhea" id="RHEA:64145"/>
    </physiologicalReaction>
</comment>
<evidence type="ECO:0000256" key="1">
    <source>
        <dbReference type="ARBA" id="ARBA00004872"/>
    </source>
</evidence>
<evidence type="ECO:0000313" key="29">
    <source>
        <dbReference type="Proteomes" id="UP001162480"/>
    </source>
</evidence>
<comment type="catalytic activity">
    <reaction evidence="21">
        <text>N-(9Z-octadecenoyl)-L-tryptophan + H2O = L-tryptophan + (9Z)-octadecenoate</text>
        <dbReference type="Rhea" id="RHEA:64176"/>
        <dbReference type="ChEBI" id="CHEBI:15377"/>
        <dbReference type="ChEBI" id="CHEBI:30823"/>
        <dbReference type="ChEBI" id="CHEBI:57912"/>
        <dbReference type="ChEBI" id="CHEBI:149733"/>
    </reaction>
    <physiologicalReaction direction="left-to-right" evidence="21">
        <dbReference type="Rhea" id="RHEA:64177"/>
    </physiologicalReaction>
</comment>